<dbReference type="Pfam" id="PF08874">
    <property type="entry name" value="DUF1835"/>
    <property type="match status" value="1"/>
</dbReference>
<evidence type="ECO:0000313" key="3">
    <source>
        <dbReference type="EMBL" id="MEJ8475183.1"/>
    </source>
</evidence>
<feature type="domain" description="DUF1835" evidence="2">
    <location>
        <begin position="112"/>
        <end position="218"/>
    </location>
</feature>
<dbReference type="RefSeq" id="WP_340275115.1">
    <property type="nucleotide sequence ID" value="NZ_JBAKIA010000009.1"/>
</dbReference>
<name>A0ABU8TMZ3_9HYPH</name>
<dbReference type="Proteomes" id="UP001385499">
    <property type="component" value="Unassembled WGS sequence"/>
</dbReference>
<evidence type="ECO:0000256" key="1">
    <source>
        <dbReference type="SAM" id="Coils"/>
    </source>
</evidence>
<organism evidence="3 4">
    <name type="scientific">Roseibium algae</name>
    <dbReference type="NCBI Taxonomy" id="3123038"/>
    <lineage>
        <taxon>Bacteria</taxon>
        <taxon>Pseudomonadati</taxon>
        <taxon>Pseudomonadota</taxon>
        <taxon>Alphaproteobacteria</taxon>
        <taxon>Hyphomicrobiales</taxon>
        <taxon>Stappiaceae</taxon>
        <taxon>Roseibium</taxon>
    </lineage>
</organism>
<accession>A0ABU8TMZ3</accession>
<keyword evidence="4" id="KW-1185">Reference proteome</keyword>
<gene>
    <name evidence="3" type="ORF">V6575_13900</name>
</gene>
<sequence>MTDETPHLAQSPLFSETDLSLNLDRQKQRAKVLRNEARAGNAEALARLSAHHIRYKNLDTVQLKLADAQFVIAREAGLPSWPALKAHVEQMDAMGRAIQNAAPAPDADMSTLHIRCGNDIEAPLKRAGFLGDFLQFSDPVCQGPISDEPNAITERARFIASEYPGEDETETIDVLTKEHNRLNNAGDYGRIVLWFEHDPYDQLLLVKTLVQLKATGANRRKVELVSLDRFPGIQKFIGIGQLSPAALRHMYARRAPISEEAYNLAEVTFSALLVKDPEALHALSRHSSLGLPYLAGALSRYLSELPDVQNGLSFTENSILKALKDKPLPWGQVFRSFMQAVDPLPFHGDLMFLGTMLRLRDAERPALTSQPVDMTREGWGRTEFSLTETGLALLARALDWKTCGSRLRFQGSITCFADPDWRWDPIKQIPVAKC</sequence>
<dbReference type="EMBL" id="JBAKIA010000009">
    <property type="protein sequence ID" value="MEJ8475183.1"/>
    <property type="molecule type" value="Genomic_DNA"/>
</dbReference>
<feature type="coiled-coil region" evidence="1">
    <location>
        <begin position="16"/>
        <end position="43"/>
    </location>
</feature>
<proteinExistence type="predicted"/>
<protein>
    <submittedName>
        <fullName evidence="3">DUF1835 domain-containing protein</fullName>
    </submittedName>
</protein>
<comment type="caution">
    <text evidence="3">The sequence shown here is derived from an EMBL/GenBank/DDBJ whole genome shotgun (WGS) entry which is preliminary data.</text>
</comment>
<keyword evidence="1" id="KW-0175">Coiled coil</keyword>
<evidence type="ECO:0000259" key="2">
    <source>
        <dbReference type="Pfam" id="PF08874"/>
    </source>
</evidence>
<evidence type="ECO:0000313" key="4">
    <source>
        <dbReference type="Proteomes" id="UP001385499"/>
    </source>
</evidence>
<dbReference type="InterPro" id="IPR014973">
    <property type="entry name" value="DUF1835"/>
</dbReference>
<reference evidence="3 4" key="1">
    <citation type="submission" date="2024-02" db="EMBL/GenBank/DDBJ databases">
        <title>Roseibium algae sp. nov., isolated from marine alga (Grateloupia sp.), showing potential in myo-inositol conversion.</title>
        <authorList>
            <person name="Wang Y."/>
        </authorList>
    </citation>
    <scope>NUCLEOTIDE SEQUENCE [LARGE SCALE GENOMIC DNA]</scope>
    <source>
        <strain evidence="3 4">H3510</strain>
    </source>
</reference>